<dbReference type="GO" id="GO:0004567">
    <property type="term" value="F:beta-mannosidase activity"/>
    <property type="evidence" value="ECO:0007669"/>
    <property type="project" value="UniProtKB-EC"/>
</dbReference>
<evidence type="ECO:0000256" key="9">
    <source>
        <dbReference type="ARBA" id="ARBA00038429"/>
    </source>
</evidence>
<feature type="compositionally biased region" description="Low complexity" evidence="12">
    <location>
        <begin position="1017"/>
        <end position="1030"/>
    </location>
</feature>
<dbReference type="STRING" id="660025.F9FG86"/>
<reference evidence="14" key="1">
    <citation type="journal article" date="2012" name="Mol. Plant Microbe Interact.">
        <title>A highly conserved effector in Fusarium oxysporum is required for full virulence on Arabidopsis.</title>
        <authorList>
            <person name="Thatcher L.F."/>
            <person name="Gardiner D.M."/>
            <person name="Kazan K."/>
            <person name="Manners J."/>
        </authorList>
    </citation>
    <scope>NUCLEOTIDE SEQUENCE [LARGE SCALE GENOMIC DNA]</scope>
    <source>
        <strain evidence="14">Fo5176</strain>
    </source>
</reference>
<evidence type="ECO:0000256" key="5">
    <source>
        <dbReference type="ARBA" id="ARBA00023242"/>
    </source>
</evidence>
<evidence type="ECO:0000256" key="10">
    <source>
        <dbReference type="ARBA" id="ARBA00041069"/>
    </source>
</evidence>
<dbReference type="GO" id="GO:0008270">
    <property type="term" value="F:zinc ion binding"/>
    <property type="evidence" value="ECO:0007669"/>
    <property type="project" value="InterPro"/>
</dbReference>
<dbReference type="GO" id="GO:0000981">
    <property type="term" value="F:DNA-binding transcription factor activity, RNA polymerase II-specific"/>
    <property type="evidence" value="ECO:0007669"/>
    <property type="project" value="InterPro"/>
</dbReference>
<keyword evidence="4" id="KW-0378">Hydrolase</keyword>
<dbReference type="GO" id="GO:0000272">
    <property type="term" value="P:polysaccharide catabolic process"/>
    <property type="evidence" value="ECO:0007669"/>
    <property type="project" value="UniProtKB-KW"/>
</dbReference>
<dbReference type="InterPro" id="IPR054593">
    <property type="entry name" value="Beta-mannosidase-like_N2"/>
</dbReference>
<dbReference type="InterPro" id="IPR036864">
    <property type="entry name" value="Zn2-C6_fun-type_DNA-bd_sf"/>
</dbReference>
<dbReference type="InterPro" id="IPR017853">
    <property type="entry name" value="GH"/>
</dbReference>
<dbReference type="InterPro" id="IPR001138">
    <property type="entry name" value="Zn2Cys6_DnaBD"/>
</dbReference>
<dbReference type="InterPro" id="IPR006102">
    <property type="entry name" value="Ig-like_GH2"/>
</dbReference>
<evidence type="ECO:0000256" key="1">
    <source>
        <dbReference type="ARBA" id="ARBA00000829"/>
    </source>
</evidence>
<organism evidence="14">
    <name type="scientific">Fusarium oxysporum (strain Fo5176)</name>
    <name type="common">Fusarium vascular wilt</name>
    <dbReference type="NCBI Taxonomy" id="660025"/>
    <lineage>
        <taxon>Eukaryota</taxon>
        <taxon>Fungi</taxon>
        <taxon>Dikarya</taxon>
        <taxon>Ascomycota</taxon>
        <taxon>Pezizomycotina</taxon>
        <taxon>Sordariomycetes</taxon>
        <taxon>Hypocreomycetidae</taxon>
        <taxon>Hypocreales</taxon>
        <taxon>Nectriaceae</taxon>
        <taxon>Fusarium</taxon>
        <taxon>Fusarium oxysporum species complex</taxon>
    </lineage>
</organism>
<feature type="region of interest" description="Disordered" evidence="12">
    <location>
        <begin position="1008"/>
        <end position="1030"/>
    </location>
</feature>
<gene>
    <name evidence="14" type="ORF">FOXB_05415</name>
</gene>
<dbReference type="Gene3D" id="4.10.240.10">
    <property type="entry name" value="Zn(2)-C6 fungal-type DNA-binding domain"/>
    <property type="match status" value="1"/>
</dbReference>
<dbReference type="InterPro" id="IPR041447">
    <property type="entry name" value="Mannosidase_ig"/>
</dbReference>
<evidence type="ECO:0000313" key="14">
    <source>
        <dbReference type="EMBL" id="EGU84077.1"/>
    </source>
</evidence>
<dbReference type="SUPFAM" id="SSF49303">
    <property type="entry name" value="beta-Galactosidase/glucuronidase domain"/>
    <property type="match status" value="2"/>
</dbReference>
<name>F9FG86_FUSOF</name>
<comment type="catalytic activity">
    <reaction evidence="1">
        <text>Hydrolysis of terminal, non-reducing beta-D-mannose residues in beta-D-mannosides.</text>
        <dbReference type="EC" id="3.2.1.25"/>
    </reaction>
</comment>
<proteinExistence type="inferred from homology"/>
<dbReference type="OrthoDB" id="2866996at2759"/>
<dbReference type="Pfam" id="PF22666">
    <property type="entry name" value="Glyco_hydro_2_N2"/>
    <property type="match status" value="1"/>
</dbReference>
<dbReference type="InterPro" id="IPR050887">
    <property type="entry name" value="Beta-mannosidase_GH2"/>
</dbReference>
<evidence type="ECO:0000256" key="4">
    <source>
        <dbReference type="ARBA" id="ARBA00022801"/>
    </source>
</evidence>
<dbReference type="CDD" id="cd00067">
    <property type="entry name" value="GAL4"/>
    <property type="match status" value="1"/>
</dbReference>
<dbReference type="Pfam" id="PF17786">
    <property type="entry name" value="Mannosidase_ig"/>
    <property type="match status" value="1"/>
</dbReference>
<evidence type="ECO:0000256" key="3">
    <source>
        <dbReference type="ARBA" id="ARBA00012754"/>
    </source>
</evidence>
<evidence type="ECO:0000256" key="2">
    <source>
        <dbReference type="ARBA" id="ARBA00004740"/>
    </source>
</evidence>
<keyword evidence="6" id="KW-0119">Carbohydrate metabolism</keyword>
<evidence type="ECO:0000256" key="6">
    <source>
        <dbReference type="ARBA" id="ARBA00023277"/>
    </source>
</evidence>
<comment type="caution">
    <text evidence="14">The sequence shown here is derived from an EMBL/GenBank/DDBJ whole genome shotgun (WGS) entry which is preliminary data.</text>
</comment>
<dbReference type="EC" id="3.2.1.25" evidence="3"/>
<dbReference type="PANTHER" id="PTHR43730:SF1">
    <property type="entry name" value="BETA-MANNOSIDASE"/>
    <property type="match status" value="1"/>
</dbReference>
<dbReference type="PANTHER" id="PTHR43730">
    <property type="entry name" value="BETA-MANNOSIDASE"/>
    <property type="match status" value="1"/>
</dbReference>
<accession>F9FG86</accession>
<feature type="domain" description="Zn(2)-C6 fungal-type" evidence="13">
    <location>
        <begin position="842"/>
        <end position="872"/>
    </location>
</feature>
<evidence type="ECO:0000256" key="11">
    <source>
        <dbReference type="ARBA" id="ARBA00041614"/>
    </source>
</evidence>
<sequence>MFRQIHLDKGWKFKQASSRNDGTASSFLPVTQFPTVAHIDLLHHELIPDPYIDINELKCLWVNDADWTYRTEEISPVDLKPSEKAELVFEGLDTVVDVYLNDSHILFSNNMHRSHRVDVTDMLRGREKPSVLELRFRAAPAYGRSERERIGYKTTKVGRGVNFGGSERLFVRKAQYHWGWDWGPAINTCGPWKPIYLEVYESRICDLRVTQDVAPDLSSVDIKVDAHLEGHNSINEVQVQLLDVETGAIVVDDKASKSTKGALSFTIKLNKPKLWYPFLYGEQNLYLLQVSIPNHTDQPGTSFIFEVNNIRLFSGGSCWIPADFMLPRVSKETYEKWITLAKAGNQSMIRVWGGGIVESDDFYDICDREGIMVWQDFLYACGNYPGSPDFVASVKIEAEQQVQRVGHHPSLVLWCGNNEDYMCADGDRCWEVDYSDTTGPWDKTTFPAREIYERTLPSVIKASGTDVPYWISSPYGGSFSNDTTVGDTHCWDVWHGKLSPYQDYKAYTSRFISEFGFESAPSLQTLHRAITSPKERHGQSRTFDVHDKGPGHQRRYPMYMGENYRFRMNPLRDFVYCTQFLQAEAMAYAYNCWRRQFRGPGEENCAGVLVWQLNDIWPGISWALVDVDMNPKPAYYITKRALDKMVVGMERVVTEKPPYITTGYPDKKHKVDIWAVNGHLHEMRVTLEVKAFDIQSGKSIGWTRSDKSKEYTLKGNRSTGLLAGLEIPNPDETVLVAYLRDISSGEQVARWVSWPEPLKYVHMSSDLTVTTEIVDDGSAVIVRANAPVKGVVLSASGSDGKNLVFDNNFIDLVPDEENMHTNSLLLRKRYSSTMVQAKLRGCCDGCTKSKLKCSGEMPSCQRCRIRSLECVYSKARRAGRPRLKPKPSKASIVCSVDREPRIDLTSYSGQPFNDVQCSKGELVLPSLPDLVHYSPDSQDISVLMQDPWASTSRLGSDVTQPLSVCDFDDLMLQDMLLNNPEGFGSASAMTLKQEWSQDNTLFHDGLDDTCPGHGATSEGPPGHTSSSPSGFYTVTIQNTDDTNSYLTEVDMEINAIMATITDIAKRPIGSYHFDDHPCVTSWPQLLSKAQLLMYIAGSKSSFSLRLDAVLQVSWTAEQVQKRISECPTCMSRGMELSSMLALLYEWISSRIADALENPATIQSCCLTIGNSTLTGQNGIIGIYELVKCRITRAIHVIQSINNTISSIGEGGPSRLYPVARLMLEVAKSRLEAISGTIDLLESEQYCSI</sequence>
<dbReference type="PRINTS" id="PR00755">
    <property type="entry name" value="AFLATOXINBRP"/>
</dbReference>
<dbReference type="Gene3D" id="3.20.20.80">
    <property type="entry name" value="Glycosidases"/>
    <property type="match status" value="1"/>
</dbReference>
<dbReference type="InterPro" id="IPR008979">
    <property type="entry name" value="Galactose-bd-like_sf"/>
</dbReference>
<evidence type="ECO:0000259" key="13">
    <source>
        <dbReference type="PROSITE" id="PS50048"/>
    </source>
</evidence>
<keyword evidence="5" id="KW-0539">Nucleus</keyword>
<dbReference type="InterPro" id="IPR036156">
    <property type="entry name" value="Beta-gal/glucu_dom_sf"/>
</dbReference>
<dbReference type="GO" id="GO:0006516">
    <property type="term" value="P:glycoprotein catabolic process"/>
    <property type="evidence" value="ECO:0007669"/>
    <property type="project" value="TreeGrafter"/>
</dbReference>
<dbReference type="PaxDb" id="5507-FOXG_02594P0"/>
<comment type="pathway">
    <text evidence="2">Glycan metabolism; N-glycan degradation.</text>
</comment>
<dbReference type="SUPFAM" id="SSF49785">
    <property type="entry name" value="Galactose-binding domain-like"/>
    <property type="match status" value="1"/>
</dbReference>
<protein>
    <recommendedName>
        <fullName evidence="10">Beta-mannosidase B</fullName>
        <ecNumber evidence="3">3.2.1.25</ecNumber>
    </recommendedName>
    <alternativeName>
        <fullName evidence="11">Mannanase B</fullName>
    </alternativeName>
</protein>
<dbReference type="FunFam" id="3.20.20.80:FF:000050">
    <property type="entry name" value="Beta-mannosidase B"/>
    <property type="match status" value="1"/>
</dbReference>
<evidence type="ECO:0000256" key="12">
    <source>
        <dbReference type="SAM" id="MobiDB-lite"/>
    </source>
</evidence>
<evidence type="ECO:0000256" key="8">
    <source>
        <dbReference type="ARBA" id="ARBA00023326"/>
    </source>
</evidence>
<dbReference type="AlphaFoldDB" id="F9FG86"/>
<dbReference type="Pfam" id="PF00703">
    <property type="entry name" value="Glyco_hydro_2"/>
    <property type="match status" value="1"/>
</dbReference>
<dbReference type="SUPFAM" id="SSF57701">
    <property type="entry name" value="Zn2/Cys6 DNA-binding domain"/>
    <property type="match status" value="1"/>
</dbReference>
<comment type="similarity">
    <text evidence="9">Belongs to the glycosyl hydrolase 2 family. Beta-mannosidase B subfamily.</text>
</comment>
<dbReference type="PROSITE" id="PS50048">
    <property type="entry name" value="ZN2_CY6_FUNGAL_2"/>
    <property type="match status" value="1"/>
</dbReference>
<dbReference type="SMART" id="SM00066">
    <property type="entry name" value="GAL4"/>
    <property type="match status" value="1"/>
</dbReference>
<keyword evidence="8" id="KW-0624">Polysaccharide degradation</keyword>
<evidence type="ECO:0000256" key="7">
    <source>
        <dbReference type="ARBA" id="ARBA00023295"/>
    </source>
</evidence>
<dbReference type="Gene3D" id="2.60.120.260">
    <property type="entry name" value="Galactose-binding domain-like"/>
    <property type="match status" value="1"/>
</dbReference>
<dbReference type="EMBL" id="AFQF01001729">
    <property type="protein sequence ID" value="EGU84077.1"/>
    <property type="molecule type" value="Genomic_DNA"/>
</dbReference>
<dbReference type="SUPFAM" id="SSF51445">
    <property type="entry name" value="(Trans)glycosidases"/>
    <property type="match status" value="1"/>
</dbReference>
<dbReference type="Pfam" id="PF00172">
    <property type="entry name" value="Zn_clus"/>
    <property type="match status" value="1"/>
</dbReference>
<keyword evidence="7" id="KW-0326">Glycosidase</keyword>